<dbReference type="PANTHER" id="PTHR43861:SF5">
    <property type="entry name" value="BLL5978 PROTEIN"/>
    <property type="match status" value="1"/>
</dbReference>
<dbReference type="Gene3D" id="6.20.50.110">
    <property type="entry name" value="Methyltransferase, zinc-binding domain"/>
    <property type="match status" value="1"/>
</dbReference>
<proteinExistence type="predicted"/>
<dbReference type="GO" id="GO:0017000">
    <property type="term" value="P:antibiotic biosynthetic process"/>
    <property type="evidence" value="ECO:0007669"/>
    <property type="project" value="UniProtKB-ARBA"/>
</dbReference>
<evidence type="ECO:0000259" key="2">
    <source>
        <dbReference type="Pfam" id="PF08484"/>
    </source>
</evidence>
<dbReference type="InterPro" id="IPR013691">
    <property type="entry name" value="MeTrfase_14"/>
</dbReference>
<dbReference type="Pfam" id="PF08484">
    <property type="entry name" value="Methyltransf_14"/>
    <property type="match status" value="1"/>
</dbReference>
<dbReference type="SUPFAM" id="SSF53335">
    <property type="entry name" value="S-adenosyl-L-methionine-dependent methyltransferases"/>
    <property type="match status" value="1"/>
</dbReference>
<dbReference type="GO" id="GO:0032259">
    <property type="term" value="P:methylation"/>
    <property type="evidence" value="ECO:0007669"/>
    <property type="project" value="UniProtKB-KW"/>
</dbReference>
<evidence type="ECO:0000313" key="3">
    <source>
        <dbReference type="EMBL" id="AGO97160.1"/>
    </source>
</evidence>
<protein>
    <submittedName>
        <fullName evidence="3">C-methyltransferase</fullName>
    </submittedName>
</protein>
<organism evidence="3">
    <name type="scientific">Streptomyces sp. CNT-179</name>
    <dbReference type="NCBI Taxonomy" id="1338663"/>
    <lineage>
        <taxon>Bacteria</taxon>
        <taxon>Bacillati</taxon>
        <taxon>Actinomycetota</taxon>
        <taxon>Actinomycetes</taxon>
        <taxon>Kitasatosporales</taxon>
        <taxon>Streptomycetaceae</taxon>
        <taxon>Streptomyces</taxon>
    </lineage>
</organism>
<keyword evidence="3" id="KW-0489">Methyltransferase</keyword>
<feature type="domain" description="Methyltransferase putative zinc binding" evidence="1">
    <location>
        <begin position="13"/>
        <end position="73"/>
    </location>
</feature>
<dbReference type="Gene3D" id="3.40.50.150">
    <property type="entry name" value="Vaccinia Virus protein VP39"/>
    <property type="match status" value="1"/>
</dbReference>
<dbReference type="PANTHER" id="PTHR43861">
    <property type="entry name" value="TRANS-ACONITATE 2-METHYLTRANSFERASE-RELATED"/>
    <property type="match status" value="1"/>
</dbReference>
<sequence length="415" mass="46410">MRKSAVSDDVTLCQTCRNVPVTEFLSLGAQPACEFPEDHEVAESERTWPLDLGFCSQCSLVQLMEPVSERILFSGEYHHLAGLTKGFREHLKTLADELAAQQDPDPRCRRVIEIGSNDGSLLDALAERGFDVLGVDPCGSVSPNGSPVVTEYFGSKVAQRLMSDHRPANMVVATNVFAHVTNLHDVLDGLCTIMEPDGMFVSESHYLPELLRSLQYDFAYHEHSRYYSLTALQYVLEMHGLEVFHVEIVDTHGGSIRVYAGFQGAHEVRESVTELRREEDAQKLTDEATYREFAARVKDHRVRFRHLLKELASDGSRIAGASCPARAVTLLNYCSLGPADIDFVSEISPLKIGRLFPGVHLPVISQEELCGPEQPDYVVLFSWHILEELSSRLREEGFRGKFIVPLPEPRVLTEA</sequence>
<dbReference type="InterPro" id="IPR038576">
    <property type="entry name" value="Methyltransf_Zn-bd_dom_put_sf"/>
</dbReference>
<dbReference type="AlphaFoldDB" id="S4WCN2"/>
<dbReference type="InterPro" id="IPR013630">
    <property type="entry name" value="Methyltransf_Zn-bd_dom_put"/>
</dbReference>
<feature type="domain" description="C-methyltransferase" evidence="2">
    <location>
        <begin position="251"/>
        <end position="407"/>
    </location>
</feature>
<dbReference type="Pfam" id="PF13489">
    <property type="entry name" value="Methyltransf_23"/>
    <property type="match status" value="1"/>
</dbReference>
<name>S4WCN2_9ACTN</name>
<dbReference type="EMBL" id="KC863954">
    <property type="protein sequence ID" value="AGO97160.1"/>
    <property type="molecule type" value="Genomic_DNA"/>
</dbReference>
<keyword evidence="3" id="KW-0808">Transferase</keyword>
<reference evidence="3" key="1">
    <citation type="journal article" date="2013" name="J. Am. Chem. Soc.">
        <title>Structures and comparative characterization of biosynthetic gene clusters for cyanosporasides, enediyne-derived natural products from marine actinomycetes.</title>
        <authorList>
            <person name="Lane A.L."/>
            <person name="Nam S.J."/>
            <person name="Fukuda T."/>
            <person name="Yamanaka K."/>
            <person name="Kauffman C.A."/>
            <person name="Jensen P.R."/>
            <person name="Fenical W."/>
            <person name="Moore B.S."/>
        </authorList>
    </citation>
    <scope>NUCLEOTIDE SEQUENCE</scope>
    <source>
        <strain evidence="3">CNT-179</strain>
    </source>
</reference>
<dbReference type="Gene3D" id="3.40.50.720">
    <property type="entry name" value="NAD(P)-binding Rossmann-like Domain"/>
    <property type="match status" value="1"/>
</dbReference>
<dbReference type="GO" id="GO:0008168">
    <property type="term" value="F:methyltransferase activity"/>
    <property type="evidence" value="ECO:0007669"/>
    <property type="project" value="UniProtKB-KW"/>
</dbReference>
<dbReference type="Gene3D" id="6.10.250.3100">
    <property type="match status" value="1"/>
</dbReference>
<accession>S4WCN2</accession>
<dbReference type="Pfam" id="PF08421">
    <property type="entry name" value="Methyltransf_13"/>
    <property type="match status" value="1"/>
</dbReference>
<evidence type="ECO:0000259" key="1">
    <source>
        <dbReference type="Pfam" id="PF08421"/>
    </source>
</evidence>
<dbReference type="InterPro" id="IPR029063">
    <property type="entry name" value="SAM-dependent_MTases_sf"/>
</dbReference>